<dbReference type="InterPro" id="IPR023393">
    <property type="entry name" value="START-like_dom_sf"/>
</dbReference>
<dbReference type="Gene3D" id="3.30.530.20">
    <property type="match status" value="1"/>
</dbReference>
<dbReference type="EMBL" id="BAAAXZ010000001">
    <property type="protein sequence ID" value="GAA2908005.1"/>
    <property type="molecule type" value="Genomic_DNA"/>
</dbReference>
<gene>
    <name evidence="1" type="ORF">GCM10020221_00150</name>
</gene>
<dbReference type="InterPro" id="IPR019587">
    <property type="entry name" value="Polyketide_cyclase/dehydratase"/>
</dbReference>
<dbReference type="CDD" id="cd07812">
    <property type="entry name" value="SRPBCC"/>
    <property type="match status" value="1"/>
</dbReference>
<protein>
    <submittedName>
        <fullName evidence="1">SRPBCC family protein</fullName>
    </submittedName>
</protein>
<reference evidence="2" key="1">
    <citation type="journal article" date="2019" name="Int. J. Syst. Evol. Microbiol.">
        <title>The Global Catalogue of Microorganisms (GCM) 10K type strain sequencing project: providing services to taxonomists for standard genome sequencing and annotation.</title>
        <authorList>
            <consortium name="The Broad Institute Genomics Platform"/>
            <consortium name="The Broad Institute Genome Sequencing Center for Infectious Disease"/>
            <person name="Wu L."/>
            <person name="Ma J."/>
        </authorList>
    </citation>
    <scope>NUCLEOTIDE SEQUENCE [LARGE SCALE GENOMIC DNA]</scope>
    <source>
        <strain evidence="2">JCM 4087</strain>
    </source>
</reference>
<dbReference type="SUPFAM" id="SSF55961">
    <property type="entry name" value="Bet v1-like"/>
    <property type="match status" value="1"/>
</dbReference>
<name>A0ABP6ISI6_STRTU</name>
<comment type="caution">
    <text evidence="1">The sequence shown here is derived from an EMBL/GenBank/DDBJ whole genome shotgun (WGS) entry which is preliminary data.</text>
</comment>
<proteinExistence type="predicted"/>
<sequence>MIRQWSVEESIVIGSRPDTVFRAVSDVRRMGEWSPECRTVWARRGPVREGSSFIGFNRRGPALWFTVCRVTRCEPGQEFAFRVSIFGLPVAHWGYRFKPAPDGGTTVTEYWQDLRTGSGARLTELLGLVFTATRPVDRARVNRAGMRATLNRLKQACEG</sequence>
<keyword evidence="2" id="KW-1185">Reference proteome</keyword>
<dbReference type="Proteomes" id="UP001501102">
    <property type="component" value="Unassembled WGS sequence"/>
</dbReference>
<accession>A0ABP6ISI6</accession>
<evidence type="ECO:0000313" key="1">
    <source>
        <dbReference type="EMBL" id="GAA2908005.1"/>
    </source>
</evidence>
<evidence type="ECO:0000313" key="2">
    <source>
        <dbReference type="Proteomes" id="UP001501102"/>
    </source>
</evidence>
<dbReference type="Pfam" id="PF10604">
    <property type="entry name" value="Polyketide_cyc2"/>
    <property type="match status" value="1"/>
</dbReference>
<organism evidence="1 2">
    <name type="scientific">Streptomyces thioluteus</name>
    <dbReference type="NCBI Taxonomy" id="66431"/>
    <lineage>
        <taxon>Bacteria</taxon>
        <taxon>Bacillati</taxon>
        <taxon>Actinomycetota</taxon>
        <taxon>Actinomycetes</taxon>
        <taxon>Kitasatosporales</taxon>
        <taxon>Streptomycetaceae</taxon>
        <taxon>Streptomyces</taxon>
    </lineage>
</organism>